<dbReference type="EMBL" id="JAVIZN010000003">
    <property type="protein sequence ID" value="MDR6208112.1"/>
    <property type="molecule type" value="Genomic_DNA"/>
</dbReference>
<proteinExistence type="predicted"/>
<name>A0ABD5CSC7_9BURK</name>
<evidence type="ECO:0008006" key="4">
    <source>
        <dbReference type="Google" id="ProtNLM"/>
    </source>
</evidence>
<evidence type="ECO:0000313" key="3">
    <source>
        <dbReference type="Proteomes" id="UP001245184"/>
    </source>
</evidence>
<dbReference type="AlphaFoldDB" id="A0ABD5CSC7"/>
<feature type="region of interest" description="Disordered" evidence="1">
    <location>
        <begin position="473"/>
        <end position="492"/>
    </location>
</feature>
<evidence type="ECO:0000256" key="1">
    <source>
        <dbReference type="SAM" id="MobiDB-lite"/>
    </source>
</evidence>
<comment type="caution">
    <text evidence="2">The sequence shown here is derived from an EMBL/GenBank/DDBJ whole genome shotgun (WGS) entry which is preliminary data.</text>
</comment>
<gene>
    <name evidence="2" type="ORF">QF025_006913</name>
</gene>
<accession>A0ABD5CSC7</accession>
<protein>
    <recommendedName>
        <fullName evidence="4">Awr type III effector family protein</fullName>
    </recommendedName>
</protein>
<sequence length="1133" mass="121402">MANVATQHAHPGVGYETTVDPAFEFSSMTDALNAIHGQRSELLSQQAIRIQSKTYRIADANGSVRVVRENKGGSRWMAALRELFSHRLREGTLSSRATRLQHALNLRRQKPGESVQERPGIIATASAPSPARSKLGRIGAGGPLVELADQADLVEDIAAGSTPGQRMIDFAVQSVGPGPLTGTELRTHAAMLWTALAHHLHMRCRSGDIGHDDSTLADALNAAAILAETEHGFGALRQALGDAVEVDTPIAAEALRIYLQTHAKAVAASDMAREVREAALAVFVTDSAGSLTDDQLGVYWAWRQGFRNDQPGGQLARARDYLLDLPEWVDLAEKRGANPDVRWYVTPFRYVRDSVRTVFGAASPLTAMTQGFANAEAPTEARRKQQVQASLIAALTKLSDAMVSLLAQAVASGELDPNWNARAALAMRAAILDHWAHANQTGPVERLTFDAAAIEQITGRLLERYGLHFGGTPARVSGEADETAAAQPGPDSEKLQLAAQLRAMSERMLKRSQWIDVESLATIGDWVEERRRAADMAAADLTQLAKDMQAFRQDVDTVRRLVSGVTVAQDINAQGLKSAIAQFLQVASPGNEVSFGSATRRGLFVSPGLSLEYFAGVTIEPTLGYARERGATVTVGASESGGGFVSVMRATTSEAAAGLAANASVGVGNKMVVGLNLVGEVGVTVGQKKRLGEGVTVSLRGEAAAGQSGPGAGAATAVFEFFADARTTLASRAAEPRDVRARRLWNQFAREFFERDVSVSLTRHSQSDINGRVFASARAQVSGATGLLAGGPTARLQVAGQLTLRDKQRSKTGIARTVTRASGYAVQGSIIATAAQSIPWQNELDADVALDNDTLPGIPLPLRTNRMLTQTGYRDILQLHSRGGRTVASASFREREFNSHDDFRRFVESMRASWQAALGEEQLGTALKEIKDVSDGWGKRYVARHRLSDAATARIDELKALRRTIRIARTDDDRAQVALQALKQGEQEVLDDDASWQCCGLYVKETKVSERQSGGNWLIDLSGRRSAVGTRRLAEALAASAQAAQPAGIAVPVPMPVDTSARQPEPAAGIRRAAHSRGFLIDLEILPRPADKRGLDFASSTRLSVVAAINDFNGITVEHVDDGFARTVAAQAA</sequence>
<evidence type="ECO:0000313" key="2">
    <source>
        <dbReference type="EMBL" id="MDR6208112.1"/>
    </source>
</evidence>
<reference evidence="2 3" key="1">
    <citation type="submission" date="2023-08" db="EMBL/GenBank/DDBJ databases">
        <title>Genome sequencing of plant associated microbes to promote plant fitness in Sorghum bicolor and Oryza sativa.</title>
        <authorList>
            <person name="Coleman-Derr D."/>
        </authorList>
    </citation>
    <scope>NUCLEOTIDE SEQUENCE [LARGE SCALE GENOMIC DNA]</scope>
    <source>
        <strain evidence="2 3">SLBN-33</strain>
    </source>
</reference>
<organism evidence="2 3">
    <name type="scientific">Paraburkholderia graminis</name>
    <dbReference type="NCBI Taxonomy" id="60548"/>
    <lineage>
        <taxon>Bacteria</taxon>
        <taxon>Pseudomonadati</taxon>
        <taxon>Pseudomonadota</taxon>
        <taxon>Betaproteobacteria</taxon>
        <taxon>Burkholderiales</taxon>
        <taxon>Burkholderiaceae</taxon>
        <taxon>Paraburkholderia</taxon>
    </lineage>
</organism>
<dbReference type="Proteomes" id="UP001245184">
    <property type="component" value="Unassembled WGS sequence"/>
</dbReference>